<keyword evidence="4" id="KW-1185">Reference proteome</keyword>
<keyword evidence="1" id="KW-0732">Signal</keyword>
<dbReference type="InterPro" id="IPR006045">
    <property type="entry name" value="Cupin_1"/>
</dbReference>
<evidence type="ECO:0000256" key="1">
    <source>
        <dbReference type="SAM" id="SignalP"/>
    </source>
</evidence>
<dbReference type="Gene3D" id="2.60.120.10">
    <property type="entry name" value="Jelly Rolls"/>
    <property type="match status" value="2"/>
</dbReference>
<sequence>MAWVFSLVLFPVAAQLYEEPGSAFPTPTVESNCFQDNLADNQVYYQKLDQMFNGSSDAICPKTLGLFVNKPCTWAAGKATMTVAPVINQCHWAIRNFHWHDSSDEWSYMVQGVMQVILTSPTGVPWHSAVNTIGPGGVAANTGTFFTRVDPAKFTWLPEENAEPAAVNRSDVEVEDTTPGVGQGIQVFNIRTAQFPFATRMSQQRIVFQPGGFRNLVWITNAAATMTVISGHVNAATQGGISGGFDQGPSSKSYVAKSLGPYDAFYFPIRRGYWIEEATGTEPAEVIVVFEVGNWKALEAKTGFGCSNPVGAPWAYEATAGGIECPSSPELIQRRNLRRHEPDAQSFMQQPAENPEL</sequence>
<evidence type="ECO:0000259" key="2">
    <source>
        <dbReference type="Pfam" id="PF00190"/>
    </source>
</evidence>
<dbReference type="InterPro" id="IPR011051">
    <property type="entry name" value="RmlC_Cupin_sf"/>
</dbReference>
<dbReference type="Proteomes" id="UP001178507">
    <property type="component" value="Unassembled WGS sequence"/>
</dbReference>
<dbReference type="AlphaFoldDB" id="A0AA36ILC7"/>
<evidence type="ECO:0000313" key="4">
    <source>
        <dbReference type="Proteomes" id="UP001178507"/>
    </source>
</evidence>
<feature type="signal peptide" evidence="1">
    <location>
        <begin position="1"/>
        <end position="23"/>
    </location>
</feature>
<dbReference type="SUPFAM" id="SSF51182">
    <property type="entry name" value="RmlC-like cupins"/>
    <property type="match status" value="1"/>
</dbReference>
<accession>A0AA36ILC7</accession>
<dbReference type="InterPro" id="IPR014710">
    <property type="entry name" value="RmlC-like_jellyroll"/>
</dbReference>
<feature type="chain" id="PRO_5041248753" description="Cupin type-1 domain-containing protein" evidence="1">
    <location>
        <begin position="24"/>
        <end position="357"/>
    </location>
</feature>
<feature type="domain" description="Cupin type-1" evidence="2">
    <location>
        <begin position="183"/>
        <end position="294"/>
    </location>
</feature>
<protein>
    <recommendedName>
        <fullName evidence="2">Cupin type-1 domain-containing protein</fullName>
    </recommendedName>
</protein>
<dbReference type="EMBL" id="CAUJNA010001774">
    <property type="protein sequence ID" value="CAJ1388853.1"/>
    <property type="molecule type" value="Genomic_DNA"/>
</dbReference>
<name>A0AA36ILC7_9DINO</name>
<dbReference type="Pfam" id="PF00190">
    <property type="entry name" value="Cupin_1"/>
    <property type="match status" value="1"/>
</dbReference>
<organism evidence="3 4">
    <name type="scientific">Effrenium voratum</name>
    <dbReference type="NCBI Taxonomy" id="2562239"/>
    <lineage>
        <taxon>Eukaryota</taxon>
        <taxon>Sar</taxon>
        <taxon>Alveolata</taxon>
        <taxon>Dinophyceae</taxon>
        <taxon>Suessiales</taxon>
        <taxon>Symbiodiniaceae</taxon>
        <taxon>Effrenium</taxon>
    </lineage>
</organism>
<gene>
    <name evidence="3" type="ORF">EVOR1521_LOCUS14615</name>
</gene>
<comment type="caution">
    <text evidence="3">The sequence shown here is derived from an EMBL/GenBank/DDBJ whole genome shotgun (WGS) entry which is preliminary data.</text>
</comment>
<reference evidence="3" key="1">
    <citation type="submission" date="2023-08" db="EMBL/GenBank/DDBJ databases">
        <authorList>
            <person name="Chen Y."/>
            <person name="Shah S."/>
            <person name="Dougan E. K."/>
            <person name="Thang M."/>
            <person name="Chan C."/>
        </authorList>
    </citation>
    <scope>NUCLEOTIDE SEQUENCE</scope>
</reference>
<proteinExistence type="predicted"/>
<evidence type="ECO:0000313" key="3">
    <source>
        <dbReference type="EMBL" id="CAJ1388853.1"/>
    </source>
</evidence>